<dbReference type="PROSITE" id="PS50893">
    <property type="entry name" value="ABC_TRANSPORTER_2"/>
    <property type="match status" value="1"/>
</dbReference>
<feature type="transmembrane region" description="Helical" evidence="11">
    <location>
        <begin position="297"/>
        <end position="314"/>
    </location>
</feature>
<feature type="transmembrane region" description="Helical" evidence="11">
    <location>
        <begin position="109"/>
        <end position="128"/>
    </location>
</feature>
<evidence type="ECO:0000259" key="12">
    <source>
        <dbReference type="PROSITE" id="PS50893"/>
    </source>
</evidence>
<dbReference type="InterPro" id="IPR027417">
    <property type="entry name" value="P-loop_NTPase"/>
</dbReference>
<feature type="transmembrane region" description="Helical" evidence="11">
    <location>
        <begin position="334"/>
        <end position="355"/>
    </location>
</feature>
<dbReference type="InterPro" id="IPR017871">
    <property type="entry name" value="ABC_transporter-like_CS"/>
</dbReference>
<evidence type="ECO:0000256" key="2">
    <source>
        <dbReference type="ARBA" id="ARBA00022448"/>
    </source>
</evidence>
<dbReference type="Gene3D" id="1.20.1560.10">
    <property type="entry name" value="ABC transporter type 1, transmembrane domain"/>
    <property type="match status" value="2"/>
</dbReference>
<dbReference type="Pfam" id="PF00005">
    <property type="entry name" value="ABC_tran"/>
    <property type="match status" value="1"/>
</dbReference>
<accession>A0A2A2J9K2</accession>
<dbReference type="STRING" id="2018661.A0A2A2J9K2"/>
<evidence type="ECO:0000256" key="4">
    <source>
        <dbReference type="ARBA" id="ARBA00022692"/>
    </source>
</evidence>
<dbReference type="FunFam" id="1.20.1560.10:FF:000020">
    <property type="entry name" value="ABC metal ion transporter"/>
    <property type="match status" value="1"/>
</dbReference>
<keyword evidence="9 11" id="KW-0472">Membrane</keyword>
<feature type="transmembrane region" description="Helical" evidence="11">
    <location>
        <begin position="41"/>
        <end position="60"/>
    </location>
</feature>
<evidence type="ECO:0000256" key="8">
    <source>
        <dbReference type="ARBA" id="ARBA00022989"/>
    </source>
</evidence>
<feature type="transmembrane region" description="Helical" evidence="11">
    <location>
        <begin position="995"/>
        <end position="1019"/>
    </location>
</feature>
<dbReference type="PROSITE" id="PS50929">
    <property type="entry name" value="ABC_TM1F"/>
    <property type="match status" value="2"/>
</dbReference>
<dbReference type="InterPro" id="IPR003439">
    <property type="entry name" value="ABC_transporter-like_ATP-bd"/>
</dbReference>
<sequence>MDWICEFSQDQSYPNSTRLESVSIGPPPDRPFCLPIGDGNILPTIFLILFCPLTFYDLYKSSNAHLRSSSPVNIRILICFLIIIDLCISFCYCLKLFFDEQFDLPYRTYAIQDAGQLIGVGLALMLLIACRNRGIVTSGVLFNFWLLRVLAIGIDVNFLRKDLSDQGLKYYHNLHFITQCVSFVASAIQLLLSSIADTPSQSYVDEKACPELYSSFLSQITFSWFGTLTRLGNKKPLEKEDLWDLNDRDRSEALIPQFLKYLIPSIEKHQKLKECRPELAAKNLPSILGPIGKTFKLSLLGAFFLKLCFDLMQFVSPMLLKLLIKFMEDRSKPIGYGIAIATTMLISAYLQSMVLHQYFHIMFRMGMNIRSVLTGAVYRKALNLSNDARKNRSIGTIVNIMAVDIQRIQDVTSFIMLLWSSPQQIIIAVFFLYRELGAAVFAGLAVLVIMLIVNYFISTFVKNIQDEQMKLKDQRIKIMQEILNGIKVVKLYAWEKKMMNMVDDIRKKELITLRKLAYLNAATTLSWAIAPFLVAVLTFGIYVLIDPENNVLTPQVTFVSLALFNILRFPLAALGIVIPQVVNTKVSVNRLNEFFAEEEIKPEELGRLESSKADAVRLKEATFAWGAKELNPTLNDVDFTAKRGQLVAIVGRVGSGKSSLLQAILGEMNRISGERLVSGSAAYVPQQAWIRNQTLRQNILFNKPMERDFYELVIDACALPPDIAHLPGGDQTEIGEKGINLSGGQKQRISLARAVYANTDIILLDDPLSAVDAHVGKHIFENVISSKTGMLKDKTRIFVTHGLAFLKHCDQIIVMKDGKICESGGYNELLSQQGAFSDLIEEFLIEEAKGRGRSVSFGEDAKDVTEILDHIDKVNPNKRKALESQISQEITNQRRSSNVSPTPASPKGESIPMTDVKKAATAAVAINGAVAEGNSEPQNAVPLKNEEKQALLESGPAKPAPNKSKIIEKEAVQTGKVDWAVYLAYFKAIGMPITLAFVLIYIASSIAGVFGNLYLAWWSDDAKRIVDEDPSGHETYVKLGTYSALGMAQATTICLASIVMTLGMVRASKYLHTGILKNVLHSPMQFFDVTPLGRIINRFSKDVSDIDSRLPSFIINFFGSFLQSLMIMFIPIYVTPPILFFIVPTLVLYYYLCVWIFGHFLRTW</sequence>
<feature type="transmembrane region" description="Helical" evidence="11">
    <location>
        <begin position="1138"/>
        <end position="1161"/>
    </location>
</feature>
<dbReference type="Pfam" id="PF00664">
    <property type="entry name" value="ABC_membrane"/>
    <property type="match status" value="2"/>
</dbReference>
<dbReference type="InterPro" id="IPR050173">
    <property type="entry name" value="ABC_transporter_C-like"/>
</dbReference>
<dbReference type="GO" id="GO:0005774">
    <property type="term" value="C:vacuolar membrane"/>
    <property type="evidence" value="ECO:0007669"/>
    <property type="project" value="UniProtKB-SubCell"/>
</dbReference>
<dbReference type="CDD" id="cd18595">
    <property type="entry name" value="ABC_6TM_MRP1_2_3_6_D1_like"/>
    <property type="match status" value="1"/>
</dbReference>
<feature type="domain" description="ABC transmembrane type-1" evidence="13">
    <location>
        <begin position="300"/>
        <end position="583"/>
    </location>
</feature>
<feature type="transmembrane region" description="Helical" evidence="11">
    <location>
        <begin position="414"/>
        <end position="433"/>
    </location>
</feature>
<feature type="region of interest" description="Disordered" evidence="10">
    <location>
        <begin position="888"/>
        <end position="911"/>
    </location>
</feature>
<dbReference type="Proteomes" id="UP000218231">
    <property type="component" value="Unassembled WGS sequence"/>
</dbReference>
<evidence type="ECO:0000256" key="3">
    <source>
        <dbReference type="ARBA" id="ARBA00022554"/>
    </source>
</evidence>
<dbReference type="FunFam" id="3.40.50.300:FF:000997">
    <property type="entry name" value="Multidrug resistance-associated protein 1"/>
    <property type="match status" value="1"/>
</dbReference>
<comment type="caution">
    <text evidence="14">The sequence shown here is derived from an EMBL/GenBank/DDBJ whole genome shotgun (WGS) entry which is preliminary data.</text>
</comment>
<reference evidence="14 15" key="1">
    <citation type="journal article" date="2017" name="Curr. Biol.">
        <title>Genome architecture and evolution of a unichromosomal asexual nematode.</title>
        <authorList>
            <person name="Fradin H."/>
            <person name="Zegar C."/>
            <person name="Gutwein M."/>
            <person name="Lucas J."/>
            <person name="Kovtun M."/>
            <person name="Corcoran D."/>
            <person name="Baugh L.R."/>
            <person name="Kiontke K."/>
            <person name="Gunsalus K."/>
            <person name="Fitch D.H."/>
            <person name="Piano F."/>
        </authorList>
    </citation>
    <scope>NUCLEOTIDE SEQUENCE [LARGE SCALE GENOMIC DNA]</scope>
    <source>
        <strain evidence="14">PF1309</strain>
    </source>
</reference>
<dbReference type="SUPFAM" id="SSF52540">
    <property type="entry name" value="P-loop containing nucleoside triphosphate hydrolases"/>
    <property type="match status" value="1"/>
</dbReference>
<dbReference type="AlphaFoldDB" id="A0A2A2J9K2"/>
<feature type="transmembrane region" description="Helical" evidence="11">
    <location>
        <begin position="1039"/>
        <end position="1062"/>
    </location>
</feature>
<dbReference type="SUPFAM" id="SSF90123">
    <property type="entry name" value="ABC transporter transmembrane region"/>
    <property type="match status" value="2"/>
</dbReference>
<comment type="subcellular location">
    <subcellularLocation>
        <location evidence="1">Vacuole membrane</location>
        <topology evidence="1">Multi-pass membrane protein</topology>
    </subcellularLocation>
</comment>
<keyword evidence="8 11" id="KW-1133">Transmembrane helix</keyword>
<evidence type="ECO:0000313" key="14">
    <source>
        <dbReference type="EMBL" id="PAV58192.1"/>
    </source>
</evidence>
<evidence type="ECO:0000256" key="11">
    <source>
        <dbReference type="SAM" id="Phobius"/>
    </source>
</evidence>
<feature type="transmembrane region" description="Helical" evidence="11">
    <location>
        <begin position="135"/>
        <end position="154"/>
    </location>
</feature>
<keyword evidence="3" id="KW-0926">Vacuole</keyword>
<evidence type="ECO:0000259" key="13">
    <source>
        <dbReference type="PROSITE" id="PS50929"/>
    </source>
</evidence>
<feature type="transmembrane region" description="Helical" evidence="11">
    <location>
        <begin position="72"/>
        <end position="97"/>
    </location>
</feature>
<dbReference type="GO" id="GO:0016887">
    <property type="term" value="F:ATP hydrolysis activity"/>
    <property type="evidence" value="ECO:0007669"/>
    <property type="project" value="InterPro"/>
</dbReference>
<dbReference type="OrthoDB" id="6500128at2759"/>
<dbReference type="InterPro" id="IPR003593">
    <property type="entry name" value="AAA+_ATPase"/>
</dbReference>
<gene>
    <name evidence="14" type="ORF">WR25_11795</name>
</gene>
<dbReference type="Gene3D" id="3.40.50.300">
    <property type="entry name" value="P-loop containing nucleotide triphosphate hydrolases"/>
    <property type="match status" value="1"/>
</dbReference>
<dbReference type="GO" id="GO:0140359">
    <property type="term" value="F:ABC-type transporter activity"/>
    <property type="evidence" value="ECO:0007669"/>
    <property type="project" value="InterPro"/>
</dbReference>
<evidence type="ECO:0000256" key="7">
    <source>
        <dbReference type="ARBA" id="ARBA00022840"/>
    </source>
</evidence>
<keyword evidence="2" id="KW-0813">Transport</keyword>
<dbReference type="InterPro" id="IPR036640">
    <property type="entry name" value="ABC1_TM_sf"/>
</dbReference>
<dbReference type="GO" id="GO:0005524">
    <property type="term" value="F:ATP binding"/>
    <property type="evidence" value="ECO:0007669"/>
    <property type="project" value="UniProtKB-KW"/>
</dbReference>
<keyword evidence="5" id="KW-0677">Repeat</keyword>
<protein>
    <recommendedName>
        <fullName evidence="16">ABC transmembrane type-1 domain-containing protein</fullName>
    </recommendedName>
</protein>
<dbReference type="EMBL" id="LIAE01010598">
    <property type="protein sequence ID" value="PAV58192.1"/>
    <property type="molecule type" value="Genomic_DNA"/>
</dbReference>
<dbReference type="SMART" id="SM00382">
    <property type="entry name" value="AAA"/>
    <property type="match status" value="1"/>
</dbReference>
<feature type="compositionally biased region" description="Polar residues" evidence="10">
    <location>
        <begin position="888"/>
        <end position="902"/>
    </location>
</feature>
<evidence type="ECO:0000256" key="9">
    <source>
        <dbReference type="ARBA" id="ARBA00023136"/>
    </source>
</evidence>
<evidence type="ECO:0000256" key="5">
    <source>
        <dbReference type="ARBA" id="ARBA00022737"/>
    </source>
</evidence>
<name>A0A2A2J9K2_9BILA</name>
<dbReference type="InterPro" id="IPR011527">
    <property type="entry name" value="ABC1_TM_dom"/>
</dbReference>
<feature type="domain" description="ABC transporter" evidence="12">
    <location>
        <begin position="616"/>
        <end position="842"/>
    </location>
</feature>
<dbReference type="CDD" id="cd03250">
    <property type="entry name" value="ABCC_MRP_domain1"/>
    <property type="match status" value="1"/>
</dbReference>
<dbReference type="PANTHER" id="PTHR24223:SF443">
    <property type="entry name" value="MULTIDRUG-RESISTANCE LIKE PROTEIN 1, ISOFORM I"/>
    <property type="match status" value="1"/>
</dbReference>
<proteinExistence type="predicted"/>
<feature type="transmembrane region" description="Helical" evidence="11">
    <location>
        <begin position="557"/>
        <end position="582"/>
    </location>
</feature>
<evidence type="ECO:0000256" key="1">
    <source>
        <dbReference type="ARBA" id="ARBA00004128"/>
    </source>
</evidence>
<evidence type="ECO:0008006" key="16">
    <source>
        <dbReference type="Google" id="ProtNLM"/>
    </source>
</evidence>
<feature type="transmembrane region" description="Helical" evidence="11">
    <location>
        <begin position="516"/>
        <end position="545"/>
    </location>
</feature>
<feature type="transmembrane region" description="Helical" evidence="11">
    <location>
        <begin position="1113"/>
        <end position="1132"/>
    </location>
</feature>
<keyword evidence="7" id="KW-0067">ATP-binding</keyword>
<evidence type="ECO:0000256" key="6">
    <source>
        <dbReference type="ARBA" id="ARBA00022741"/>
    </source>
</evidence>
<dbReference type="GO" id="GO:0000323">
    <property type="term" value="C:lytic vacuole"/>
    <property type="evidence" value="ECO:0007669"/>
    <property type="project" value="UniProtKB-ARBA"/>
</dbReference>
<keyword evidence="4 11" id="KW-0812">Transmembrane</keyword>
<evidence type="ECO:0000313" key="15">
    <source>
        <dbReference type="Proteomes" id="UP000218231"/>
    </source>
</evidence>
<keyword evidence="15" id="KW-1185">Reference proteome</keyword>
<organism evidence="14 15">
    <name type="scientific">Diploscapter pachys</name>
    <dbReference type="NCBI Taxonomy" id="2018661"/>
    <lineage>
        <taxon>Eukaryota</taxon>
        <taxon>Metazoa</taxon>
        <taxon>Ecdysozoa</taxon>
        <taxon>Nematoda</taxon>
        <taxon>Chromadorea</taxon>
        <taxon>Rhabditida</taxon>
        <taxon>Rhabditina</taxon>
        <taxon>Rhabditomorpha</taxon>
        <taxon>Rhabditoidea</taxon>
        <taxon>Rhabditidae</taxon>
        <taxon>Diploscapter</taxon>
    </lineage>
</organism>
<dbReference type="PROSITE" id="PS00211">
    <property type="entry name" value="ABC_TRANSPORTER_1"/>
    <property type="match status" value="1"/>
</dbReference>
<dbReference type="PANTHER" id="PTHR24223">
    <property type="entry name" value="ATP-BINDING CASSETTE SUB-FAMILY C"/>
    <property type="match status" value="1"/>
</dbReference>
<feature type="domain" description="ABC transmembrane type-1" evidence="13">
    <location>
        <begin position="995"/>
        <end position="1164"/>
    </location>
</feature>
<evidence type="ECO:0000256" key="10">
    <source>
        <dbReference type="SAM" id="MobiDB-lite"/>
    </source>
</evidence>
<feature type="transmembrane region" description="Helical" evidence="11">
    <location>
        <begin position="439"/>
        <end position="461"/>
    </location>
</feature>
<keyword evidence="6" id="KW-0547">Nucleotide-binding</keyword>
<feature type="transmembrane region" description="Helical" evidence="11">
    <location>
        <begin position="174"/>
        <end position="192"/>
    </location>
</feature>